<sequence length="300" mass="34760">MWDILKEKDRIIKEDKNVAKKKGASTNYKEIAKADDRTYAFKNLPFEWGSALVEYLTTLVSKPVSHKKVNKQPAHGKAEKQPAYEIYKFTSDIGEPLSVRLYQSGTIDLQGKPSYLQGEAIYFLSYCDDVSVDDMVGAINRFHDVNIKTEDVRSEMETLLPRSYGKLDDMVLKLLSPSISLRTVKKLEEEYSYYAFPALRALEGYMKYLFGIKGIHIGYNFLEVFDKELMRESTALKIADENYQKELERLYHYLMNSRHVVFYKKQLLIGTTMLKDKPEADEIVNNVLNLIETSYINIHK</sequence>
<evidence type="ECO:0000259" key="1">
    <source>
        <dbReference type="Pfam" id="PF19034"/>
    </source>
</evidence>
<dbReference type="OrthoDB" id="9811552at2"/>
<feature type="domain" description="Bacterial toxin RNase RnlA/LsoA DBD" evidence="1">
    <location>
        <begin position="148"/>
        <end position="263"/>
    </location>
</feature>
<organism evidence="2 3">
    <name type="scientific">Aminipila luticellarii</name>
    <dbReference type="NCBI Taxonomy" id="2507160"/>
    <lineage>
        <taxon>Bacteria</taxon>
        <taxon>Bacillati</taxon>
        <taxon>Bacillota</taxon>
        <taxon>Clostridia</taxon>
        <taxon>Peptostreptococcales</taxon>
        <taxon>Anaerovoracaceae</taxon>
        <taxon>Aminipila</taxon>
    </lineage>
</organism>
<dbReference type="EMBL" id="CP035281">
    <property type="protein sequence ID" value="QAT42474.1"/>
    <property type="molecule type" value="Genomic_DNA"/>
</dbReference>
<accession>A0A410PU81</accession>
<protein>
    <recommendedName>
        <fullName evidence="1">Bacterial toxin RNase RnlA/LsoA DBD domain-containing protein</fullName>
    </recommendedName>
</protein>
<reference evidence="2 3" key="1">
    <citation type="submission" date="2019-01" db="EMBL/GenBank/DDBJ databases">
        <title>Draft genomes of a novel of Aminipila strains.</title>
        <authorList>
            <person name="Ma S."/>
        </authorList>
    </citation>
    <scope>NUCLEOTIDE SEQUENCE [LARGE SCALE GENOMIC DNA]</scope>
    <source>
        <strain evidence="3">JN-39</strain>
    </source>
</reference>
<evidence type="ECO:0000313" key="2">
    <source>
        <dbReference type="EMBL" id="QAT42474.1"/>
    </source>
</evidence>
<name>A0A410PU81_9FIRM</name>
<dbReference type="InterPro" id="IPR043994">
    <property type="entry name" value="RnlA/LsoA-toxin_DBD"/>
</dbReference>
<dbReference type="GO" id="GO:0004521">
    <property type="term" value="F:RNA endonuclease activity"/>
    <property type="evidence" value="ECO:0007669"/>
    <property type="project" value="InterPro"/>
</dbReference>
<dbReference type="Gene3D" id="6.10.250.2650">
    <property type="match status" value="1"/>
</dbReference>
<dbReference type="Proteomes" id="UP000287601">
    <property type="component" value="Chromosome"/>
</dbReference>
<keyword evidence="3" id="KW-1185">Reference proteome</keyword>
<dbReference type="AlphaFoldDB" id="A0A410PU81"/>
<dbReference type="Pfam" id="PF19034">
    <property type="entry name" value="RnlA-toxin_DBD"/>
    <property type="match status" value="1"/>
</dbReference>
<proteinExistence type="predicted"/>
<dbReference type="KEGG" id="amij:EQM06_04080"/>
<gene>
    <name evidence="2" type="ORF">EQM06_04080</name>
</gene>
<evidence type="ECO:0000313" key="3">
    <source>
        <dbReference type="Proteomes" id="UP000287601"/>
    </source>
</evidence>